<comment type="caution">
    <text evidence="2">The sequence shown here is derived from an EMBL/GenBank/DDBJ whole genome shotgun (WGS) entry which is preliminary data.</text>
</comment>
<dbReference type="EMBL" id="JACCKA010000009">
    <property type="protein sequence ID" value="NZA24957.1"/>
    <property type="molecule type" value="Genomic_DNA"/>
</dbReference>
<name>A0A853J8C0_9GAMM</name>
<feature type="domain" description="Bacteriophage T5 Orf172 DNA-binding" evidence="1">
    <location>
        <begin position="14"/>
        <end position="106"/>
    </location>
</feature>
<dbReference type="Proteomes" id="UP000578091">
    <property type="component" value="Unassembled WGS sequence"/>
</dbReference>
<dbReference type="AlphaFoldDB" id="A0A853J8C0"/>
<gene>
    <name evidence="2" type="ORF">H0E84_01020</name>
</gene>
<protein>
    <submittedName>
        <fullName evidence="2">GIY-YIG nuclease family protein</fullName>
    </submittedName>
</protein>
<sequence length="187" mass="21151">MTSLGRCYVYVLPCTWEDHCKVGFSRDPLGRMQGLHRRWFEFFDLAGAALVETETVRDARDLELELRRPLAAHRAPAPLTVRKQAAGHTEWLRGAAQPLQRAVADLARRGHVVHAPPNEWLRTALHARSDQLYAWTLAQLSPDELQRLAGPTPTQQLVRDTLDAYAALEIEVEPLLPTEVLGWYRGS</sequence>
<dbReference type="SMART" id="SM00974">
    <property type="entry name" value="T5orf172"/>
    <property type="match status" value="1"/>
</dbReference>
<evidence type="ECO:0000313" key="2">
    <source>
        <dbReference type="EMBL" id="NZA24957.1"/>
    </source>
</evidence>
<evidence type="ECO:0000313" key="3">
    <source>
        <dbReference type="Proteomes" id="UP000578091"/>
    </source>
</evidence>
<proteinExistence type="predicted"/>
<evidence type="ECO:0000259" key="1">
    <source>
        <dbReference type="SMART" id="SM00974"/>
    </source>
</evidence>
<dbReference type="InterPro" id="IPR018306">
    <property type="entry name" value="Phage_T5_Orf172_DNA-bd"/>
</dbReference>
<dbReference type="Pfam" id="PF13455">
    <property type="entry name" value="MUG113"/>
    <property type="match status" value="1"/>
</dbReference>
<organism evidence="2 3">
    <name type="scientific">Luteimonas salinisoli</name>
    <dbReference type="NCBI Taxonomy" id="2752307"/>
    <lineage>
        <taxon>Bacteria</taxon>
        <taxon>Pseudomonadati</taxon>
        <taxon>Pseudomonadota</taxon>
        <taxon>Gammaproteobacteria</taxon>
        <taxon>Lysobacterales</taxon>
        <taxon>Lysobacteraceae</taxon>
        <taxon>Luteimonas</taxon>
    </lineage>
</organism>
<dbReference type="RefSeq" id="WP_180676765.1">
    <property type="nucleotide sequence ID" value="NZ_JACCKA010000009.1"/>
</dbReference>
<accession>A0A853J8C0</accession>
<keyword evidence="3" id="KW-1185">Reference proteome</keyword>
<reference evidence="2 3" key="1">
    <citation type="submission" date="2020-07" db="EMBL/GenBank/DDBJ databases">
        <title>Luteimonas sp. SJ-92.</title>
        <authorList>
            <person name="Huang X.-X."/>
            <person name="Xu L."/>
            <person name="Sun J.-Q."/>
        </authorList>
    </citation>
    <scope>NUCLEOTIDE SEQUENCE [LARGE SCALE GENOMIC DNA]</scope>
    <source>
        <strain evidence="2 3">SJ-92</strain>
    </source>
</reference>